<evidence type="ECO:0000313" key="3">
    <source>
        <dbReference type="EMBL" id="GGG75260.1"/>
    </source>
</evidence>
<feature type="transmembrane region" description="Helical" evidence="2">
    <location>
        <begin position="125"/>
        <end position="142"/>
    </location>
</feature>
<keyword evidence="2" id="KW-0812">Transmembrane</keyword>
<dbReference type="EMBL" id="BMJV01000005">
    <property type="protein sequence ID" value="GGG75260.1"/>
    <property type="molecule type" value="Genomic_DNA"/>
</dbReference>
<proteinExistence type="predicted"/>
<evidence type="ECO:0008006" key="5">
    <source>
        <dbReference type="Google" id="ProtNLM"/>
    </source>
</evidence>
<protein>
    <recommendedName>
        <fullName evidence="5">DUF2270 domain-containing protein</fullName>
    </recommendedName>
</protein>
<dbReference type="InterPro" id="IPR014470">
    <property type="entry name" value="UCP01500"/>
</dbReference>
<dbReference type="Pfam" id="PF10028">
    <property type="entry name" value="DUF2270"/>
    <property type="match status" value="1"/>
</dbReference>
<keyword evidence="2" id="KW-0472">Membrane</keyword>
<name>A0A8J2ZKE1_9RHOB</name>
<feature type="transmembrane region" description="Helical" evidence="2">
    <location>
        <begin position="207"/>
        <end position="228"/>
    </location>
</feature>
<evidence type="ECO:0000313" key="4">
    <source>
        <dbReference type="Proteomes" id="UP000617145"/>
    </source>
</evidence>
<dbReference type="Proteomes" id="UP000617145">
    <property type="component" value="Unassembled WGS sequence"/>
</dbReference>
<sequence length="287" mass="31906">MMEAGSKARSGAEPMSAGAETAWHTARRRGAHARVIGPEGTDRDTVRITSTGPTSRNRDGDGPGGGAGLPDLTTAEIGALAHLYRGEVYRCSVWRTRLDTTTNWAVVTLGVALSISFAAPEASPLPLVLVGILNLFFLTLEARRYRYCDIWRTRFRGMEKNFYAALLDPRARSPNPLWRQMLAHDYVYPVFHLSYAQALGRRLRRSYIWIMFIQVAAFLGKITVHPTPVSSWDEATQRASVGAIPGEVIFAGGVTYVVIFCAIAVYSAWRDRRRFHSDNMPLPDAIY</sequence>
<feature type="transmembrane region" description="Helical" evidence="2">
    <location>
        <begin position="248"/>
        <end position="269"/>
    </location>
</feature>
<gene>
    <name evidence="3" type="ORF">GCM10011415_24720</name>
</gene>
<keyword evidence="2" id="KW-1133">Transmembrane helix</keyword>
<dbReference type="AlphaFoldDB" id="A0A8J2ZKE1"/>
<organism evidence="3 4">
    <name type="scientific">Salipiger pallidus</name>
    <dbReference type="NCBI Taxonomy" id="1775170"/>
    <lineage>
        <taxon>Bacteria</taxon>
        <taxon>Pseudomonadati</taxon>
        <taxon>Pseudomonadota</taxon>
        <taxon>Alphaproteobacteria</taxon>
        <taxon>Rhodobacterales</taxon>
        <taxon>Roseobacteraceae</taxon>
        <taxon>Salipiger</taxon>
    </lineage>
</organism>
<accession>A0A8J2ZKE1</accession>
<evidence type="ECO:0000256" key="2">
    <source>
        <dbReference type="SAM" id="Phobius"/>
    </source>
</evidence>
<reference evidence="3" key="1">
    <citation type="journal article" date="2014" name="Int. J. Syst. Evol. Microbiol.">
        <title>Complete genome sequence of Corynebacterium casei LMG S-19264T (=DSM 44701T), isolated from a smear-ripened cheese.</title>
        <authorList>
            <consortium name="US DOE Joint Genome Institute (JGI-PGF)"/>
            <person name="Walter F."/>
            <person name="Albersmeier A."/>
            <person name="Kalinowski J."/>
            <person name="Ruckert C."/>
        </authorList>
    </citation>
    <scope>NUCLEOTIDE SEQUENCE</scope>
    <source>
        <strain evidence="3">CGMCC 1.15762</strain>
    </source>
</reference>
<feature type="transmembrane region" description="Helical" evidence="2">
    <location>
        <begin position="102"/>
        <end position="119"/>
    </location>
</feature>
<evidence type="ECO:0000256" key="1">
    <source>
        <dbReference type="SAM" id="MobiDB-lite"/>
    </source>
</evidence>
<keyword evidence="4" id="KW-1185">Reference proteome</keyword>
<comment type="caution">
    <text evidence="3">The sequence shown here is derived from an EMBL/GenBank/DDBJ whole genome shotgun (WGS) entry which is preliminary data.</text>
</comment>
<reference evidence="3" key="2">
    <citation type="submission" date="2020-09" db="EMBL/GenBank/DDBJ databases">
        <authorList>
            <person name="Sun Q."/>
            <person name="Zhou Y."/>
        </authorList>
    </citation>
    <scope>NUCLEOTIDE SEQUENCE</scope>
    <source>
        <strain evidence="3">CGMCC 1.15762</strain>
    </source>
</reference>
<feature type="region of interest" description="Disordered" evidence="1">
    <location>
        <begin position="1"/>
        <end position="69"/>
    </location>
</feature>